<proteinExistence type="predicted"/>
<dbReference type="GeneID" id="36288559"/>
<sequence length="161" mass="18415">MTVPSGSRFCNPKRVGTLRQDLAEELLDFYPRAKVVLNRRRDMNAWHRSLNEAAQMILRSWGVWGLSLGRGAVLVVSECGVVDGDCGFKKNGKEWARSYYERLEKKLERDGREYLDWEVQDGWGPLCGFLGKEVPEEDFPWGNRGGGEFEKNANKTIKKMA</sequence>
<name>A0A177A6P6_9PEZI</name>
<dbReference type="PANTHER" id="PTHR36978:SF4">
    <property type="entry name" value="P-LOOP CONTAINING NUCLEOSIDE TRIPHOSPHATE HYDROLASE PROTEIN"/>
    <property type="match status" value="1"/>
</dbReference>
<reference evidence="1" key="1">
    <citation type="submission" date="2016-03" db="EMBL/GenBank/DDBJ databases">
        <title>Updated assembly of Pseudogymnoascus destructans, the fungus causing white-nose syndrome of bats.</title>
        <authorList>
            <person name="Palmer J.M."/>
            <person name="Drees K.P."/>
            <person name="Foster J.T."/>
            <person name="Lindner D.L."/>
        </authorList>
    </citation>
    <scope>NUCLEOTIDE SEQUENCE [LARGE SCALE GENOMIC DNA]</scope>
    <source>
        <strain evidence="1">20631-21</strain>
    </source>
</reference>
<dbReference type="InterPro" id="IPR027417">
    <property type="entry name" value="P-loop_NTPase"/>
</dbReference>
<dbReference type="PANTHER" id="PTHR36978">
    <property type="entry name" value="P-LOOP CONTAINING NUCLEOTIDE TRIPHOSPHATE HYDROLASE"/>
    <property type="match status" value="1"/>
</dbReference>
<dbReference type="AlphaFoldDB" id="A0A177A6P6"/>
<evidence type="ECO:0000313" key="1">
    <source>
        <dbReference type="EMBL" id="OAF57838.1"/>
    </source>
</evidence>
<dbReference type="SUPFAM" id="SSF52540">
    <property type="entry name" value="P-loop containing nucleoside triphosphate hydrolases"/>
    <property type="match status" value="1"/>
</dbReference>
<gene>
    <name evidence="1" type="ORF">VC83_05494</name>
</gene>
<organism evidence="1">
    <name type="scientific">Pseudogymnoascus destructans</name>
    <dbReference type="NCBI Taxonomy" id="655981"/>
    <lineage>
        <taxon>Eukaryota</taxon>
        <taxon>Fungi</taxon>
        <taxon>Dikarya</taxon>
        <taxon>Ascomycota</taxon>
        <taxon>Pezizomycotina</taxon>
        <taxon>Leotiomycetes</taxon>
        <taxon>Thelebolales</taxon>
        <taxon>Thelebolaceae</taxon>
        <taxon>Pseudogymnoascus</taxon>
    </lineage>
</organism>
<dbReference type="EMBL" id="KV441399">
    <property type="protein sequence ID" value="OAF57838.1"/>
    <property type="molecule type" value="Genomic_DNA"/>
</dbReference>
<protein>
    <submittedName>
        <fullName evidence="1">Uncharacterized protein</fullName>
    </submittedName>
</protein>
<dbReference type="Gene3D" id="3.40.50.300">
    <property type="entry name" value="P-loop containing nucleotide triphosphate hydrolases"/>
    <property type="match status" value="1"/>
</dbReference>
<dbReference type="RefSeq" id="XP_024323124.1">
    <property type="nucleotide sequence ID" value="XM_024469115.1"/>
</dbReference>
<dbReference type="Proteomes" id="UP000077154">
    <property type="component" value="Unassembled WGS sequence"/>
</dbReference>
<dbReference type="InterPro" id="IPR040632">
    <property type="entry name" value="Sulfotransfer_4"/>
</dbReference>
<accession>A0A177A6P6</accession>
<dbReference type="Pfam" id="PF17784">
    <property type="entry name" value="Sulfotransfer_4"/>
    <property type="match status" value="1"/>
</dbReference>
<dbReference type="OrthoDB" id="408152at2759"/>